<organism evidence="1 2">
    <name type="scientific">Paramecium bursaria Chlorella virus FR483</name>
    <name type="common">PBCV-FR483</name>
    <dbReference type="NCBI Taxonomy" id="399781"/>
    <lineage>
        <taxon>Viruses</taxon>
        <taxon>Varidnaviria</taxon>
        <taxon>Bamfordvirae</taxon>
        <taxon>Nucleocytoviricota</taxon>
        <taxon>Megaviricetes</taxon>
        <taxon>Algavirales</taxon>
        <taxon>Phycodnaviridae</taxon>
        <taxon>Chlorovirus</taxon>
        <taxon>Chlorovirus conductrix</taxon>
        <taxon>Paramecium bursaria Chlorella virus A1</taxon>
    </lineage>
</organism>
<gene>
    <name evidence="1" type="primary">n758L</name>
    <name evidence="1" type="ORF">FR483_n758L</name>
</gene>
<evidence type="ECO:0000313" key="2">
    <source>
        <dbReference type="Proteomes" id="UP000204095"/>
    </source>
</evidence>
<accession>A7J8B2</accession>
<sequence>MRIGVCGYSKSFTKLRISTSFPLKNTLLRMQRKTSKLVSVGLDFLVLGRLFPRQNWNRKRVPIFADMRSGSITVTGMILMTAR</sequence>
<reference evidence="1 2" key="1">
    <citation type="journal article" date="2007" name="Virology">
        <title>Sequence and annotation of the 314-kb MT325 and the 321-kb FR483 viruses that infect Chlorella Pbi.</title>
        <authorList>
            <person name="Fitzgerald L.A."/>
            <person name="Graves M.V."/>
            <person name="Li X."/>
            <person name="Feldblyum T."/>
            <person name="Hartigan J."/>
            <person name="Van Etten J.L."/>
        </authorList>
    </citation>
    <scope>NUCLEOTIDE SEQUENCE [LARGE SCALE GENOMIC DNA]</scope>
    <source>
        <strain evidence="1 2">FR483</strain>
    </source>
</reference>
<name>A7J8B2_PBCVF</name>
<organismHost>
    <name type="scientific">Paramecium bursaria</name>
    <dbReference type="NCBI Taxonomy" id="74790"/>
</organismHost>
<evidence type="ECO:0000313" key="1">
    <source>
        <dbReference type="EMBL" id="ABT16043.1"/>
    </source>
</evidence>
<dbReference type="EMBL" id="DQ890022">
    <property type="protein sequence ID" value="ABT16043.1"/>
    <property type="molecule type" value="Genomic_DNA"/>
</dbReference>
<proteinExistence type="predicted"/>
<dbReference type="Proteomes" id="UP000204095">
    <property type="component" value="Segment"/>
</dbReference>
<protein>
    <submittedName>
        <fullName evidence="1">Uncharacterized protein n758L</fullName>
    </submittedName>
</protein>
<dbReference type="KEGG" id="vg:5469740"/>
<dbReference type="GeneID" id="5469740"/>
<dbReference type="RefSeq" id="YP_001426390.1">
    <property type="nucleotide sequence ID" value="NC_008603.1"/>
</dbReference>